<dbReference type="Gene3D" id="3.50.50.60">
    <property type="entry name" value="FAD/NAD(P)-binding domain"/>
    <property type="match status" value="1"/>
</dbReference>
<dbReference type="AlphaFoldDB" id="A0AAE3N3A2"/>
<dbReference type="PANTHER" id="PTHR13789">
    <property type="entry name" value="MONOOXYGENASE"/>
    <property type="match status" value="1"/>
</dbReference>
<keyword evidence="8" id="KW-1185">Reference proteome</keyword>
<protein>
    <submittedName>
        <fullName evidence="7">FAD-dependent monooxygenase</fullName>
    </submittedName>
</protein>
<evidence type="ECO:0000256" key="5">
    <source>
        <dbReference type="ARBA" id="ARBA00023033"/>
    </source>
</evidence>
<keyword evidence="3" id="KW-0274">FAD</keyword>
<evidence type="ECO:0000313" key="7">
    <source>
        <dbReference type="EMBL" id="MDA7414760.1"/>
    </source>
</evidence>
<dbReference type="InterPro" id="IPR002938">
    <property type="entry name" value="FAD-bd"/>
</dbReference>
<accession>A0AAE3N3A2</accession>
<gene>
    <name evidence="7" type="ORF">PGB34_00155</name>
</gene>
<sequence>MSGLQVLVVGAGIGGLAAALALGRDGHRVEVLEQAPAFEAFGAGIQLGSNAVRRLHALGLQSGLQGIAASPRRLVIRSAQSDAELAQMPFDASRTQRYGAPYFCVHRADLHALLLGAIQAQGLQQVGLHTGVRISRIATRGGELVCAAADDARAWEADALVGADGLWSSTRQHVMEADTPPHRTGHTAWRALLPQAQLPEALRSDCIQVWLGARLHGVAYPVRAGDFLNVVVLAEADEMADARDWNQASTQAVLRKATGQVRAASLQALLEAVPAWRAWTLHDRAPLSGPAQMAHERIALLGDAAHPMLPYLAQGAGMAIEDAVSLAAELKDCSRAGLPAALSRYAQQRWARNARVQARARRNARIFHATGPLRLGRDLAMRVGGQRVLDVPWLYAG</sequence>
<evidence type="ECO:0000256" key="1">
    <source>
        <dbReference type="ARBA" id="ARBA00001974"/>
    </source>
</evidence>
<evidence type="ECO:0000259" key="6">
    <source>
        <dbReference type="Pfam" id="PF01494"/>
    </source>
</evidence>
<evidence type="ECO:0000256" key="2">
    <source>
        <dbReference type="ARBA" id="ARBA00022630"/>
    </source>
</evidence>
<reference evidence="7" key="1">
    <citation type="submission" date="2023-01" db="EMBL/GenBank/DDBJ databases">
        <title>Xenophilus mangrovi sp. nov., isolated from soil of Mangrove nature reserve.</title>
        <authorList>
            <person name="Xu S."/>
            <person name="Liu Z."/>
            <person name="Xu Y."/>
        </authorList>
    </citation>
    <scope>NUCLEOTIDE SEQUENCE</scope>
    <source>
        <strain evidence="7">YW8</strain>
    </source>
</reference>
<dbReference type="GO" id="GO:0004497">
    <property type="term" value="F:monooxygenase activity"/>
    <property type="evidence" value="ECO:0007669"/>
    <property type="project" value="UniProtKB-KW"/>
</dbReference>
<name>A0AAE3N3A2_9BURK</name>
<comment type="caution">
    <text evidence="7">The sequence shown here is derived from an EMBL/GenBank/DDBJ whole genome shotgun (WGS) entry which is preliminary data.</text>
</comment>
<dbReference type="SUPFAM" id="SSF54373">
    <property type="entry name" value="FAD-linked reductases, C-terminal domain"/>
    <property type="match status" value="1"/>
</dbReference>
<dbReference type="SUPFAM" id="SSF51905">
    <property type="entry name" value="FAD/NAD(P)-binding domain"/>
    <property type="match status" value="1"/>
</dbReference>
<dbReference type="Pfam" id="PF01494">
    <property type="entry name" value="FAD_binding_3"/>
    <property type="match status" value="1"/>
</dbReference>
<dbReference type="Proteomes" id="UP001212602">
    <property type="component" value="Unassembled WGS sequence"/>
</dbReference>
<dbReference type="InterPro" id="IPR036188">
    <property type="entry name" value="FAD/NAD-bd_sf"/>
</dbReference>
<dbReference type="PRINTS" id="PR00420">
    <property type="entry name" value="RNGMNOXGNASE"/>
</dbReference>
<dbReference type="GO" id="GO:0071949">
    <property type="term" value="F:FAD binding"/>
    <property type="evidence" value="ECO:0007669"/>
    <property type="project" value="InterPro"/>
</dbReference>
<dbReference type="EMBL" id="JAQIPB010000001">
    <property type="protein sequence ID" value="MDA7414760.1"/>
    <property type="molecule type" value="Genomic_DNA"/>
</dbReference>
<evidence type="ECO:0000313" key="8">
    <source>
        <dbReference type="Proteomes" id="UP001212602"/>
    </source>
</evidence>
<keyword evidence="4" id="KW-0560">Oxidoreductase</keyword>
<proteinExistence type="predicted"/>
<dbReference type="RefSeq" id="WP_271426042.1">
    <property type="nucleotide sequence ID" value="NZ_JAQIPB010000001.1"/>
</dbReference>
<comment type="cofactor">
    <cofactor evidence="1">
        <name>FAD</name>
        <dbReference type="ChEBI" id="CHEBI:57692"/>
    </cofactor>
</comment>
<evidence type="ECO:0000256" key="4">
    <source>
        <dbReference type="ARBA" id="ARBA00023002"/>
    </source>
</evidence>
<evidence type="ECO:0000256" key="3">
    <source>
        <dbReference type="ARBA" id="ARBA00022827"/>
    </source>
</evidence>
<dbReference type="InterPro" id="IPR050493">
    <property type="entry name" value="FAD-dep_Monooxygenase_BioMet"/>
</dbReference>
<feature type="domain" description="FAD-binding" evidence="6">
    <location>
        <begin position="5"/>
        <end position="358"/>
    </location>
</feature>
<organism evidence="7 8">
    <name type="scientific">Xenophilus arseniciresistens</name>
    <dbReference type="NCBI Taxonomy" id="1283306"/>
    <lineage>
        <taxon>Bacteria</taxon>
        <taxon>Pseudomonadati</taxon>
        <taxon>Pseudomonadota</taxon>
        <taxon>Betaproteobacteria</taxon>
        <taxon>Burkholderiales</taxon>
        <taxon>Comamonadaceae</taxon>
        <taxon>Xenophilus</taxon>
    </lineage>
</organism>
<dbReference type="PANTHER" id="PTHR13789:SF318">
    <property type="entry name" value="GERANYLGERANYL DIPHOSPHATE REDUCTASE"/>
    <property type="match status" value="1"/>
</dbReference>
<keyword evidence="5 7" id="KW-0503">Monooxygenase</keyword>
<keyword evidence="2" id="KW-0285">Flavoprotein</keyword>